<keyword evidence="1" id="KW-0175">Coiled coil</keyword>
<dbReference type="Proteomes" id="UP000236291">
    <property type="component" value="Unassembled WGS sequence"/>
</dbReference>
<feature type="non-terminal residue" evidence="2">
    <location>
        <position position="1"/>
    </location>
</feature>
<comment type="caution">
    <text evidence="2">The sequence shown here is derived from an EMBL/GenBank/DDBJ whole genome shotgun (WGS) entry which is preliminary data.</text>
</comment>
<dbReference type="AlphaFoldDB" id="A0A2K3LZI0"/>
<protein>
    <submittedName>
        <fullName evidence="2">Uncharacterized protein</fullName>
    </submittedName>
</protein>
<reference evidence="2 3" key="2">
    <citation type="journal article" date="2017" name="Front. Plant Sci.">
        <title>Gene Classification and Mining of Molecular Markers Useful in Red Clover (Trifolium pratense) Breeding.</title>
        <authorList>
            <person name="Istvanek J."/>
            <person name="Dluhosova J."/>
            <person name="Dluhos P."/>
            <person name="Patkova L."/>
            <person name="Nedelnik J."/>
            <person name="Repkova J."/>
        </authorList>
    </citation>
    <scope>NUCLEOTIDE SEQUENCE [LARGE SCALE GENOMIC DNA]</scope>
    <source>
        <strain evidence="3">cv. Tatra</strain>
        <tissue evidence="2">Young leaves</tissue>
    </source>
</reference>
<dbReference type="EMBL" id="ASHM01045236">
    <property type="protein sequence ID" value="PNX83944.1"/>
    <property type="molecule type" value="Genomic_DNA"/>
</dbReference>
<sequence>PANNWRAKLAIDDRGGESESAWDVHFSGEGVTSQYTTSSDVQVIKELGFEQTLEAMRTYNLWSASLATETCKTLREERTRYLENLRTKTGDIDTLKASLKTVEDELETSHAKFSELESKMKSLKVSYERKDKKLEDNAKELEKNNKEIEKKDKCIHVLERSSVEEFELGFARALEQVEILHPGLDTRGANSRFVVENGRIVNPKARSTFGVVTGHRST</sequence>
<accession>A0A2K3LZI0</accession>
<name>A0A2K3LZI0_TRIPR</name>
<organism evidence="2 3">
    <name type="scientific">Trifolium pratense</name>
    <name type="common">Red clover</name>
    <dbReference type="NCBI Taxonomy" id="57577"/>
    <lineage>
        <taxon>Eukaryota</taxon>
        <taxon>Viridiplantae</taxon>
        <taxon>Streptophyta</taxon>
        <taxon>Embryophyta</taxon>
        <taxon>Tracheophyta</taxon>
        <taxon>Spermatophyta</taxon>
        <taxon>Magnoliopsida</taxon>
        <taxon>eudicotyledons</taxon>
        <taxon>Gunneridae</taxon>
        <taxon>Pentapetalae</taxon>
        <taxon>rosids</taxon>
        <taxon>fabids</taxon>
        <taxon>Fabales</taxon>
        <taxon>Fabaceae</taxon>
        <taxon>Papilionoideae</taxon>
        <taxon>50 kb inversion clade</taxon>
        <taxon>NPAAA clade</taxon>
        <taxon>Hologalegina</taxon>
        <taxon>IRL clade</taxon>
        <taxon>Trifolieae</taxon>
        <taxon>Trifolium</taxon>
    </lineage>
</organism>
<evidence type="ECO:0000313" key="3">
    <source>
        <dbReference type="Proteomes" id="UP000236291"/>
    </source>
</evidence>
<evidence type="ECO:0000313" key="2">
    <source>
        <dbReference type="EMBL" id="PNX83944.1"/>
    </source>
</evidence>
<reference evidence="2 3" key="1">
    <citation type="journal article" date="2014" name="Am. J. Bot.">
        <title>Genome assembly and annotation for red clover (Trifolium pratense; Fabaceae).</title>
        <authorList>
            <person name="Istvanek J."/>
            <person name="Jaros M."/>
            <person name="Krenek A."/>
            <person name="Repkova J."/>
        </authorList>
    </citation>
    <scope>NUCLEOTIDE SEQUENCE [LARGE SCALE GENOMIC DNA]</scope>
    <source>
        <strain evidence="3">cv. Tatra</strain>
        <tissue evidence="2">Young leaves</tissue>
    </source>
</reference>
<proteinExistence type="predicted"/>
<feature type="coiled-coil region" evidence="1">
    <location>
        <begin position="92"/>
        <end position="151"/>
    </location>
</feature>
<evidence type="ECO:0000256" key="1">
    <source>
        <dbReference type="SAM" id="Coils"/>
    </source>
</evidence>
<gene>
    <name evidence="2" type="ORF">L195_g039994</name>
</gene>